<comment type="caution">
    <text evidence="2">The sequence shown here is derived from an EMBL/GenBank/DDBJ whole genome shotgun (WGS) entry which is preliminary data.</text>
</comment>
<accession>A0A7J7MMW2</accession>
<dbReference type="AlphaFoldDB" id="A0A7J7MMW2"/>
<dbReference type="Proteomes" id="UP000541444">
    <property type="component" value="Unassembled WGS sequence"/>
</dbReference>
<name>A0A7J7MMW2_9MAGN</name>
<reference evidence="2 3" key="1">
    <citation type="journal article" date="2020" name="IScience">
        <title>Genome Sequencing of the Endangered Kingdonia uniflora (Circaeasteraceae, Ranunculales) Reveals Potential Mechanisms of Evolutionary Specialization.</title>
        <authorList>
            <person name="Sun Y."/>
            <person name="Deng T."/>
            <person name="Zhang A."/>
            <person name="Moore M.J."/>
            <person name="Landis J.B."/>
            <person name="Lin N."/>
            <person name="Zhang H."/>
            <person name="Zhang X."/>
            <person name="Huang J."/>
            <person name="Zhang X."/>
            <person name="Sun H."/>
            <person name="Wang H."/>
        </authorList>
    </citation>
    <scope>NUCLEOTIDE SEQUENCE [LARGE SCALE GENOMIC DNA]</scope>
    <source>
        <strain evidence="2">TB1705</strain>
        <tissue evidence="2">Leaf</tissue>
    </source>
</reference>
<dbReference type="EMBL" id="JACGCM010001363">
    <property type="protein sequence ID" value="KAF6156211.1"/>
    <property type="molecule type" value="Genomic_DNA"/>
</dbReference>
<sequence length="176" mass="19178">MATSIMQSSTLVSHTSSIPNPNPNPNTRTTNSLLPFHVQTQLFRKPPSPPQRLNQTKGSSSAILRARATTIDVSPVVDMLSPPTPIAEFKLKLLVSTGTWGVLVDYVCCLSFLTQLFVISLHQSGIRAALEFSVVSFKSKDASWKPTLADNVARISDNLDKLEGLIEALGKGYIDR</sequence>
<feature type="compositionally biased region" description="Low complexity" evidence="1">
    <location>
        <begin position="13"/>
        <end position="31"/>
    </location>
</feature>
<feature type="region of interest" description="Disordered" evidence="1">
    <location>
        <begin position="1"/>
        <end position="31"/>
    </location>
</feature>
<feature type="compositionally biased region" description="Polar residues" evidence="1">
    <location>
        <begin position="1"/>
        <end position="12"/>
    </location>
</feature>
<protein>
    <submittedName>
        <fullName evidence="2">Uncharacterized protein</fullName>
    </submittedName>
</protein>
<evidence type="ECO:0000256" key="1">
    <source>
        <dbReference type="SAM" id="MobiDB-lite"/>
    </source>
</evidence>
<keyword evidence="3" id="KW-1185">Reference proteome</keyword>
<gene>
    <name evidence="2" type="ORF">GIB67_030214</name>
</gene>
<organism evidence="2 3">
    <name type="scientific">Kingdonia uniflora</name>
    <dbReference type="NCBI Taxonomy" id="39325"/>
    <lineage>
        <taxon>Eukaryota</taxon>
        <taxon>Viridiplantae</taxon>
        <taxon>Streptophyta</taxon>
        <taxon>Embryophyta</taxon>
        <taxon>Tracheophyta</taxon>
        <taxon>Spermatophyta</taxon>
        <taxon>Magnoliopsida</taxon>
        <taxon>Ranunculales</taxon>
        <taxon>Circaeasteraceae</taxon>
        <taxon>Kingdonia</taxon>
    </lineage>
</organism>
<proteinExistence type="predicted"/>
<evidence type="ECO:0000313" key="2">
    <source>
        <dbReference type="EMBL" id="KAF6156211.1"/>
    </source>
</evidence>
<evidence type="ECO:0000313" key="3">
    <source>
        <dbReference type="Proteomes" id="UP000541444"/>
    </source>
</evidence>